<keyword evidence="6" id="KW-0812">Transmembrane</keyword>
<evidence type="ECO:0000256" key="3">
    <source>
        <dbReference type="ARBA" id="ARBA00022448"/>
    </source>
</evidence>
<accession>W9VJG9</accession>
<reference evidence="12 13" key="1">
    <citation type="submission" date="2012-11" db="EMBL/GenBank/DDBJ databases">
        <title>Genome assembly of Thiorhodococcus sp. AK35.</title>
        <authorList>
            <person name="Nupur N."/>
            <person name="Khatri I."/>
            <person name="Subramanian S."/>
            <person name="Pinnaka A."/>
        </authorList>
    </citation>
    <scope>NUCLEOTIDE SEQUENCE [LARGE SCALE GENOMIC DNA]</scope>
    <source>
        <strain evidence="12 13">AK35</strain>
    </source>
</reference>
<proteinExistence type="inferred from homology"/>
<evidence type="ECO:0000256" key="1">
    <source>
        <dbReference type="ARBA" id="ARBA00004383"/>
    </source>
</evidence>
<gene>
    <name evidence="12" type="ORF">D779_0512</name>
</gene>
<dbReference type="AlphaFoldDB" id="W9VJG9"/>
<dbReference type="Proteomes" id="UP000019460">
    <property type="component" value="Unassembled WGS sequence"/>
</dbReference>
<dbReference type="eggNOG" id="COG0810">
    <property type="taxonomic scope" value="Bacteria"/>
</dbReference>
<evidence type="ECO:0000313" key="12">
    <source>
        <dbReference type="EMBL" id="EXJ16207.1"/>
    </source>
</evidence>
<dbReference type="Gene3D" id="3.30.1150.10">
    <property type="match status" value="1"/>
</dbReference>
<dbReference type="InterPro" id="IPR051045">
    <property type="entry name" value="TonB-dependent_transducer"/>
</dbReference>
<feature type="domain" description="TonB C-terminal" evidence="11">
    <location>
        <begin position="25"/>
        <end position="116"/>
    </location>
</feature>
<comment type="caution">
    <text evidence="12">The sequence shown here is derived from an EMBL/GenBank/DDBJ whole genome shotgun (WGS) entry which is preliminary data.</text>
</comment>
<keyword evidence="13" id="KW-1185">Reference proteome</keyword>
<dbReference type="EMBL" id="AONC01000014">
    <property type="protein sequence ID" value="EXJ16207.1"/>
    <property type="molecule type" value="Genomic_DNA"/>
</dbReference>
<evidence type="ECO:0000256" key="4">
    <source>
        <dbReference type="ARBA" id="ARBA00022475"/>
    </source>
</evidence>
<keyword evidence="9" id="KW-0472">Membrane</keyword>
<dbReference type="GO" id="GO:0031992">
    <property type="term" value="F:energy transducer activity"/>
    <property type="evidence" value="ECO:0007669"/>
    <property type="project" value="TreeGrafter"/>
</dbReference>
<keyword evidence="3" id="KW-0813">Transport</keyword>
<evidence type="ECO:0000256" key="10">
    <source>
        <dbReference type="SAM" id="MobiDB-lite"/>
    </source>
</evidence>
<evidence type="ECO:0000256" key="5">
    <source>
        <dbReference type="ARBA" id="ARBA00022519"/>
    </source>
</evidence>
<name>W9VJG9_9GAMM</name>
<evidence type="ECO:0000256" key="9">
    <source>
        <dbReference type="ARBA" id="ARBA00023136"/>
    </source>
</evidence>
<dbReference type="NCBIfam" id="TIGR01352">
    <property type="entry name" value="tonB_Cterm"/>
    <property type="match status" value="1"/>
</dbReference>
<evidence type="ECO:0000256" key="2">
    <source>
        <dbReference type="ARBA" id="ARBA00006555"/>
    </source>
</evidence>
<sequence>MDRSAQSGESGTKTTKAARQAAERAYLAALQRAIARQQRYPTSARRRQQTGVATVAFVLQADGRIGGIRIAKGSGHGSLDQASLDALRRLGRFKPIPPEVGRTSWPLRVPIRFDLR</sequence>
<dbReference type="STRING" id="1249627.D779_0512"/>
<organism evidence="12 13">
    <name type="scientific">Imhoffiella purpurea</name>
    <dbReference type="NCBI Taxonomy" id="1249627"/>
    <lineage>
        <taxon>Bacteria</taxon>
        <taxon>Pseudomonadati</taxon>
        <taxon>Pseudomonadota</taxon>
        <taxon>Gammaproteobacteria</taxon>
        <taxon>Chromatiales</taxon>
        <taxon>Chromatiaceae</taxon>
        <taxon>Imhoffiella</taxon>
    </lineage>
</organism>
<dbReference type="InterPro" id="IPR037682">
    <property type="entry name" value="TonB_C"/>
</dbReference>
<dbReference type="Pfam" id="PF03544">
    <property type="entry name" value="TonB_C"/>
    <property type="match status" value="1"/>
</dbReference>
<evidence type="ECO:0000256" key="8">
    <source>
        <dbReference type="ARBA" id="ARBA00022989"/>
    </source>
</evidence>
<dbReference type="GO" id="GO:0055085">
    <property type="term" value="P:transmembrane transport"/>
    <property type="evidence" value="ECO:0007669"/>
    <property type="project" value="InterPro"/>
</dbReference>
<dbReference type="RefSeq" id="WP_043750522.1">
    <property type="nucleotide sequence ID" value="NZ_AONC01000014.1"/>
</dbReference>
<evidence type="ECO:0000256" key="6">
    <source>
        <dbReference type="ARBA" id="ARBA00022692"/>
    </source>
</evidence>
<feature type="compositionally biased region" description="Polar residues" evidence="10">
    <location>
        <begin position="1"/>
        <end position="15"/>
    </location>
</feature>
<dbReference type="PROSITE" id="PS52015">
    <property type="entry name" value="TONB_CTD"/>
    <property type="match status" value="1"/>
</dbReference>
<dbReference type="PANTHER" id="PTHR33446:SF2">
    <property type="entry name" value="PROTEIN TONB"/>
    <property type="match status" value="1"/>
</dbReference>
<dbReference type="GO" id="GO:0015031">
    <property type="term" value="P:protein transport"/>
    <property type="evidence" value="ECO:0007669"/>
    <property type="project" value="UniProtKB-KW"/>
</dbReference>
<dbReference type="InterPro" id="IPR006260">
    <property type="entry name" value="TonB/TolA_C"/>
</dbReference>
<comment type="similarity">
    <text evidence="2">Belongs to the TonB family.</text>
</comment>
<keyword evidence="5" id="KW-0997">Cell inner membrane</keyword>
<dbReference type="OrthoDB" id="9115347at2"/>
<evidence type="ECO:0000256" key="7">
    <source>
        <dbReference type="ARBA" id="ARBA00022927"/>
    </source>
</evidence>
<feature type="region of interest" description="Disordered" evidence="10">
    <location>
        <begin position="1"/>
        <end position="20"/>
    </location>
</feature>
<evidence type="ECO:0000259" key="11">
    <source>
        <dbReference type="PROSITE" id="PS52015"/>
    </source>
</evidence>
<dbReference type="GO" id="GO:0098797">
    <property type="term" value="C:plasma membrane protein complex"/>
    <property type="evidence" value="ECO:0007669"/>
    <property type="project" value="TreeGrafter"/>
</dbReference>
<protein>
    <submittedName>
        <fullName evidence="12">Ferric siderophore transport system, periplasmic binding protein TonB</fullName>
    </submittedName>
</protein>
<keyword evidence="4" id="KW-1003">Cell membrane</keyword>
<comment type="subcellular location">
    <subcellularLocation>
        <location evidence="1">Cell inner membrane</location>
        <topology evidence="1">Single-pass membrane protein</topology>
        <orientation evidence="1">Periplasmic side</orientation>
    </subcellularLocation>
</comment>
<keyword evidence="7" id="KW-0653">Protein transport</keyword>
<keyword evidence="8" id="KW-1133">Transmembrane helix</keyword>
<evidence type="ECO:0000313" key="13">
    <source>
        <dbReference type="Proteomes" id="UP000019460"/>
    </source>
</evidence>
<dbReference type="PANTHER" id="PTHR33446">
    <property type="entry name" value="PROTEIN TONB-RELATED"/>
    <property type="match status" value="1"/>
</dbReference>
<dbReference type="SUPFAM" id="SSF74653">
    <property type="entry name" value="TolA/TonB C-terminal domain"/>
    <property type="match status" value="1"/>
</dbReference>